<keyword evidence="2 4" id="KW-0238">DNA-binding</keyword>
<keyword evidence="7" id="KW-1185">Reference proteome</keyword>
<organism evidence="6 7">
    <name type="scientific">Anaerotalea alkaliphila</name>
    <dbReference type="NCBI Taxonomy" id="2662126"/>
    <lineage>
        <taxon>Bacteria</taxon>
        <taxon>Bacillati</taxon>
        <taxon>Bacillota</taxon>
        <taxon>Clostridia</taxon>
        <taxon>Eubacteriales</taxon>
        <taxon>Anaerotalea</taxon>
    </lineage>
</organism>
<dbReference type="GO" id="GO:0000976">
    <property type="term" value="F:transcription cis-regulatory region binding"/>
    <property type="evidence" value="ECO:0007669"/>
    <property type="project" value="TreeGrafter"/>
</dbReference>
<protein>
    <submittedName>
        <fullName evidence="6">TetR/AcrR family transcriptional regulator</fullName>
    </submittedName>
</protein>
<dbReference type="InterPro" id="IPR001647">
    <property type="entry name" value="HTH_TetR"/>
</dbReference>
<evidence type="ECO:0000256" key="4">
    <source>
        <dbReference type="PROSITE-ProRule" id="PRU00335"/>
    </source>
</evidence>
<dbReference type="InterPro" id="IPR050109">
    <property type="entry name" value="HTH-type_TetR-like_transc_reg"/>
</dbReference>
<dbReference type="EMBL" id="JAAEEH010000059">
    <property type="protein sequence ID" value="NDL68772.1"/>
    <property type="molecule type" value="Genomic_DNA"/>
</dbReference>
<reference evidence="6 7" key="1">
    <citation type="submission" date="2020-01" db="EMBL/GenBank/DDBJ databases">
        <title>Anaeroalcalibacter tamaniensis gen. nov., sp. nov., moderately halophilic strictly anaerobic fermenter bacterium from mud volcano of Taman peninsula.</title>
        <authorList>
            <person name="Frolova A."/>
            <person name="Merkel A.Y."/>
            <person name="Slobodkin A.I."/>
        </authorList>
    </citation>
    <scope>NUCLEOTIDE SEQUENCE [LARGE SCALE GENOMIC DNA]</scope>
    <source>
        <strain evidence="6 7">F-3ap</strain>
    </source>
</reference>
<gene>
    <name evidence="6" type="ORF">GXN74_13600</name>
</gene>
<proteinExistence type="predicted"/>
<comment type="caution">
    <text evidence="6">The sequence shown here is derived from an EMBL/GenBank/DDBJ whole genome shotgun (WGS) entry which is preliminary data.</text>
</comment>
<dbReference type="PANTHER" id="PTHR30055">
    <property type="entry name" value="HTH-TYPE TRANSCRIPTIONAL REGULATOR RUTR"/>
    <property type="match status" value="1"/>
</dbReference>
<dbReference type="SUPFAM" id="SSF46689">
    <property type="entry name" value="Homeodomain-like"/>
    <property type="match status" value="1"/>
</dbReference>
<feature type="DNA-binding region" description="H-T-H motif" evidence="4">
    <location>
        <begin position="28"/>
        <end position="47"/>
    </location>
</feature>
<dbReference type="PRINTS" id="PR00455">
    <property type="entry name" value="HTHTETR"/>
</dbReference>
<dbReference type="RefSeq" id="WP_162371490.1">
    <property type="nucleotide sequence ID" value="NZ_JAAEEH010000059.1"/>
</dbReference>
<accession>A0A7X5HY19</accession>
<evidence type="ECO:0000313" key="7">
    <source>
        <dbReference type="Proteomes" id="UP000461585"/>
    </source>
</evidence>
<dbReference type="PROSITE" id="PS50977">
    <property type="entry name" value="HTH_TETR_2"/>
    <property type="match status" value="1"/>
</dbReference>
<dbReference type="PANTHER" id="PTHR30055:SF234">
    <property type="entry name" value="HTH-TYPE TRANSCRIPTIONAL REGULATOR BETI"/>
    <property type="match status" value="1"/>
</dbReference>
<keyword evidence="1" id="KW-0805">Transcription regulation</keyword>
<dbReference type="InterPro" id="IPR009057">
    <property type="entry name" value="Homeodomain-like_sf"/>
</dbReference>
<dbReference type="Pfam" id="PF00440">
    <property type="entry name" value="TetR_N"/>
    <property type="match status" value="1"/>
</dbReference>
<evidence type="ECO:0000259" key="5">
    <source>
        <dbReference type="PROSITE" id="PS50977"/>
    </source>
</evidence>
<evidence type="ECO:0000313" key="6">
    <source>
        <dbReference type="EMBL" id="NDL68772.1"/>
    </source>
</evidence>
<name>A0A7X5HY19_9FIRM</name>
<evidence type="ECO:0000256" key="2">
    <source>
        <dbReference type="ARBA" id="ARBA00023125"/>
    </source>
</evidence>
<dbReference type="GO" id="GO:0003700">
    <property type="term" value="F:DNA-binding transcription factor activity"/>
    <property type="evidence" value="ECO:0007669"/>
    <property type="project" value="TreeGrafter"/>
</dbReference>
<keyword evidence="3" id="KW-0804">Transcription</keyword>
<evidence type="ECO:0000256" key="1">
    <source>
        <dbReference type="ARBA" id="ARBA00023015"/>
    </source>
</evidence>
<dbReference type="Gene3D" id="1.10.357.10">
    <property type="entry name" value="Tetracycline Repressor, domain 2"/>
    <property type="match status" value="1"/>
</dbReference>
<dbReference type="Proteomes" id="UP000461585">
    <property type="component" value="Unassembled WGS sequence"/>
</dbReference>
<sequence>MSRQTNSKNSILESALQLFSERGYDAVGVAEIVRAAGITKPTLYHFFQSKEGVFKAILEEGYGRLHRVLRQAAAYVPHPATYEEDVQPVLLATVRAYFRFAEENPSFYRMALSLFLAPQTESTGRLAQPYEAEQYGIMKGLFEDIAAFHTNLRGKEASLAISLMALANARIALWYRGQGSLDGEAARNMVHQFMHGIFS</sequence>
<feature type="domain" description="HTH tetR-type" evidence="5">
    <location>
        <begin position="5"/>
        <end position="65"/>
    </location>
</feature>
<evidence type="ECO:0000256" key="3">
    <source>
        <dbReference type="ARBA" id="ARBA00023163"/>
    </source>
</evidence>
<dbReference type="AlphaFoldDB" id="A0A7X5HY19"/>